<dbReference type="GO" id="GO:0008061">
    <property type="term" value="F:chitin binding"/>
    <property type="evidence" value="ECO:0007669"/>
    <property type="project" value="InterPro"/>
</dbReference>
<dbReference type="EMBL" id="VXIV02003166">
    <property type="protein sequence ID" value="KAF6020504.1"/>
    <property type="molecule type" value="Genomic_DNA"/>
</dbReference>
<dbReference type="AlphaFoldDB" id="A0A7J7J466"/>
<dbReference type="Proteomes" id="UP000593567">
    <property type="component" value="Unassembled WGS sequence"/>
</dbReference>
<sequence length="145" mass="16246">MERDVVSCRNGSIVIEFRLEFTAAPNTSLSTECESGADNCTDSWTEESVTNHLKSHFEIESLRDGNNLTFEKASLRCAADGKINNGVYEDKENCTSYYVCYDEIGLRRNNCIAGTMYRKETEHTGGCVICDSDVCSKCLSTEYKM</sequence>
<accession>A0A7J7J466</accession>
<dbReference type="InterPro" id="IPR002557">
    <property type="entry name" value="Chitin-bd_dom"/>
</dbReference>
<proteinExistence type="predicted"/>
<gene>
    <name evidence="2" type="ORF">EB796_021194</name>
</gene>
<name>A0A7J7J466_BUGNE</name>
<evidence type="ECO:0000259" key="1">
    <source>
        <dbReference type="PROSITE" id="PS50940"/>
    </source>
</evidence>
<evidence type="ECO:0000313" key="2">
    <source>
        <dbReference type="EMBL" id="KAF6020504.1"/>
    </source>
</evidence>
<feature type="domain" description="Chitin-binding type-2" evidence="1">
    <location>
        <begin position="74"/>
        <end position="137"/>
    </location>
</feature>
<keyword evidence="3" id="KW-1185">Reference proteome</keyword>
<organism evidence="2 3">
    <name type="scientific">Bugula neritina</name>
    <name type="common">Brown bryozoan</name>
    <name type="synonym">Sertularia neritina</name>
    <dbReference type="NCBI Taxonomy" id="10212"/>
    <lineage>
        <taxon>Eukaryota</taxon>
        <taxon>Metazoa</taxon>
        <taxon>Spiralia</taxon>
        <taxon>Lophotrochozoa</taxon>
        <taxon>Bryozoa</taxon>
        <taxon>Gymnolaemata</taxon>
        <taxon>Cheilostomatida</taxon>
        <taxon>Flustrina</taxon>
        <taxon>Buguloidea</taxon>
        <taxon>Bugulidae</taxon>
        <taxon>Bugula</taxon>
    </lineage>
</organism>
<evidence type="ECO:0000313" key="3">
    <source>
        <dbReference type="Proteomes" id="UP000593567"/>
    </source>
</evidence>
<dbReference type="SUPFAM" id="SSF57625">
    <property type="entry name" value="Invertebrate chitin-binding proteins"/>
    <property type="match status" value="1"/>
</dbReference>
<reference evidence="2" key="1">
    <citation type="submission" date="2020-06" db="EMBL/GenBank/DDBJ databases">
        <title>Draft genome of Bugula neritina, a colonial animal packing powerful symbionts and potential medicines.</title>
        <authorList>
            <person name="Rayko M."/>
        </authorList>
    </citation>
    <scope>NUCLEOTIDE SEQUENCE [LARGE SCALE GENOMIC DNA]</scope>
    <source>
        <strain evidence="2">Kwan_BN1</strain>
    </source>
</reference>
<protein>
    <recommendedName>
        <fullName evidence="1">Chitin-binding type-2 domain-containing protein</fullName>
    </recommendedName>
</protein>
<comment type="caution">
    <text evidence="2">The sequence shown here is derived from an EMBL/GenBank/DDBJ whole genome shotgun (WGS) entry which is preliminary data.</text>
</comment>
<dbReference type="InterPro" id="IPR036508">
    <property type="entry name" value="Chitin-bd_dom_sf"/>
</dbReference>
<dbReference type="GO" id="GO:0005576">
    <property type="term" value="C:extracellular region"/>
    <property type="evidence" value="ECO:0007669"/>
    <property type="project" value="InterPro"/>
</dbReference>
<dbReference type="PROSITE" id="PS50940">
    <property type="entry name" value="CHIT_BIND_II"/>
    <property type="match status" value="1"/>
</dbReference>